<accession>A0A9P7V1R6</accession>
<organism evidence="2 3">
    <name type="scientific">Marasmius oreades</name>
    <name type="common">fairy-ring Marasmius</name>
    <dbReference type="NCBI Taxonomy" id="181124"/>
    <lineage>
        <taxon>Eukaryota</taxon>
        <taxon>Fungi</taxon>
        <taxon>Dikarya</taxon>
        <taxon>Basidiomycota</taxon>
        <taxon>Agaricomycotina</taxon>
        <taxon>Agaricomycetes</taxon>
        <taxon>Agaricomycetidae</taxon>
        <taxon>Agaricales</taxon>
        <taxon>Marasmiineae</taxon>
        <taxon>Marasmiaceae</taxon>
        <taxon>Marasmius</taxon>
    </lineage>
</organism>
<keyword evidence="3" id="KW-1185">Reference proteome</keyword>
<feature type="compositionally biased region" description="Polar residues" evidence="1">
    <location>
        <begin position="299"/>
        <end position="310"/>
    </location>
</feature>
<dbReference type="RefSeq" id="XP_043015221.1">
    <property type="nucleotide sequence ID" value="XM_043146518.1"/>
</dbReference>
<dbReference type="GeneID" id="66069737"/>
<feature type="region of interest" description="Disordered" evidence="1">
    <location>
        <begin position="365"/>
        <end position="514"/>
    </location>
</feature>
<gene>
    <name evidence="2" type="ORF">E1B28_000661</name>
</gene>
<feature type="compositionally biased region" description="Pro residues" evidence="1">
    <location>
        <begin position="275"/>
        <end position="298"/>
    </location>
</feature>
<name>A0A9P7V1R6_9AGAR</name>
<evidence type="ECO:0000313" key="3">
    <source>
        <dbReference type="Proteomes" id="UP001049176"/>
    </source>
</evidence>
<dbReference type="Proteomes" id="UP001049176">
    <property type="component" value="Chromosome 1"/>
</dbReference>
<feature type="compositionally biased region" description="Low complexity" evidence="1">
    <location>
        <begin position="400"/>
        <end position="413"/>
    </location>
</feature>
<sequence>MSCCTSSAFPSPPSYQSPLSSVKVVKPEEPEVPATPLTLVDFTTLVSAALSFNTPIFEPLALPCRPNSSCFSSSFQNNLRSLKTEEKLTMLKKIKSVLLREPQSSVVPTKRSPRQVPELPNLPLPPPTDPIFTPHMPLPIALERGLVSCSTELISPTASEDCESCQLSSSCSQLFSPCADAQSSSSSMSSEGYSTSGSESLSHASSSVYFTSDPADPFAKGHVQVVRRSTGSSSSSSSYGSVCMGAYTLGNHPYATSQRDHSPPKKSKKKFITATPPPCPLILPPRLPMPTRPLPPTPDTASRNQLTPRSPTRDWTLDLPIEGTAFDSFRVAPGGASRRKVGAKTRRARRASLKLAVLANLGQFPVKKDDPLGGDLRPGHRRKGSPFPLLFELPPNSIASPSSTPTSLRTPESPQQPRKSRPPMLVLSPAGLPVPPPSSGSDVTIPPISPISMCSSTESAVNEPLGGRANVPGWFSDDCAVSEQGHRKPHEEEGKIDGEERYWTAPESTSTHAH</sequence>
<dbReference type="OrthoDB" id="3046632at2759"/>
<protein>
    <submittedName>
        <fullName evidence="2">Uncharacterized protein</fullName>
    </submittedName>
</protein>
<dbReference type="EMBL" id="CM032181">
    <property type="protein sequence ID" value="KAG7098751.1"/>
    <property type="molecule type" value="Genomic_DNA"/>
</dbReference>
<proteinExistence type="predicted"/>
<feature type="region of interest" description="Disordered" evidence="1">
    <location>
        <begin position="254"/>
        <end position="316"/>
    </location>
</feature>
<feature type="compositionally biased region" description="Basic and acidic residues" evidence="1">
    <location>
        <begin position="484"/>
        <end position="502"/>
    </location>
</feature>
<comment type="caution">
    <text evidence="2">The sequence shown here is derived from an EMBL/GenBank/DDBJ whole genome shotgun (WGS) entry which is preliminary data.</text>
</comment>
<dbReference type="KEGG" id="more:E1B28_000661"/>
<evidence type="ECO:0000256" key="1">
    <source>
        <dbReference type="SAM" id="MobiDB-lite"/>
    </source>
</evidence>
<dbReference type="AlphaFoldDB" id="A0A9P7V1R6"/>
<evidence type="ECO:0000313" key="2">
    <source>
        <dbReference type="EMBL" id="KAG7098751.1"/>
    </source>
</evidence>
<reference evidence="2" key="1">
    <citation type="journal article" date="2021" name="Genome Biol. Evol.">
        <title>The assembled and annotated genome of the fairy-ring fungus Marasmius oreades.</title>
        <authorList>
            <person name="Hiltunen M."/>
            <person name="Ament-Velasquez S.L."/>
            <person name="Johannesson H."/>
        </authorList>
    </citation>
    <scope>NUCLEOTIDE SEQUENCE</scope>
    <source>
        <strain evidence="2">03SP1</strain>
    </source>
</reference>